<evidence type="ECO:0000256" key="2">
    <source>
        <dbReference type="ARBA" id="ARBA00022630"/>
    </source>
</evidence>
<evidence type="ECO:0000256" key="3">
    <source>
        <dbReference type="ARBA" id="ARBA00022643"/>
    </source>
</evidence>
<dbReference type="InterPro" id="IPR026021">
    <property type="entry name" value="YdjA-like"/>
</dbReference>
<proteinExistence type="inferred from homology"/>
<feature type="binding site" evidence="8">
    <location>
        <position position="41"/>
    </location>
    <ligand>
        <name>FMN</name>
        <dbReference type="ChEBI" id="CHEBI:58210"/>
        <note>ligand shared between dimeric partners</note>
    </ligand>
</feature>
<comment type="similarity">
    <text evidence="1 7">Belongs to the nitroreductase family.</text>
</comment>
<dbReference type="PANTHER" id="PTHR43821">
    <property type="entry name" value="NAD(P)H NITROREDUCTASE YDJA-RELATED"/>
    <property type="match status" value="1"/>
</dbReference>
<evidence type="ECO:0000256" key="4">
    <source>
        <dbReference type="ARBA" id="ARBA00022857"/>
    </source>
</evidence>
<dbReference type="CDD" id="cd02135">
    <property type="entry name" value="YdjA-like"/>
    <property type="match status" value="1"/>
</dbReference>
<dbReference type="InterPro" id="IPR000415">
    <property type="entry name" value="Nitroreductase-like"/>
</dbReference>
<feature type="domain" description="Nitroreductase" evidence="10">
    <location>
        <begin position="13"/>
        <end position="165"/>
    </location>
</feature>
<accession>A0A2W5KRP5</accession>
<dbReference type="AlphaFoldDB" id="A0A2W5KRP5"/>
<gene>
    <name evidence="11" type="ORF">DI564_00485</name>
</gene>
<dbReference type="EC" id="1.-.-.-" evidence="7"/>
<evidence type="ECO:0000256" key="6">
    <source>
        <dbReference type="ARBA" id="ARBA00023027"/>
    </source>
</evidence>
<dbReference type="Gene3D" id="3.40.109.10">
    <property type="entry name" value="NADH Oxidase"/>
    <property type="match status" value="1"/>
</dbReference>
<keyword evidence="4 7" id="KW-0521">NADP</keyword>
<dbReference type="PANTHER" id="PTHR43821:SF1">
    <property type="entry name" value="NAD(P)H NITROREDUCTASE YDJA-RELATED"/>
    <property type="match status" value="1"/>
</dbReference>
<dbReference type="EMBL" id="QFPO01000001">
    <property type="protein sequence ID" value="PZQ19756.1"/>
    <property type="molecule type" value="Genomic_DNA"/>
</dbReference>
<protein>
    <recommendedName>
        <fullName evidence="7">Putative NAD(P)H nitroreductase</fullName>
        <ecNumber evidence="7">1.-.-.-</ecNumber>
    </recommendedName>
</protein>
<comment type="cofactor">
    <cofactor evidence="8">
        <name>FMN</name>
        <dbReference type="ChEBI" id="CHEBI:58210"/>
    </cofactor>
    <text evidence="8">Binds 1 FMN per subunit.</text>
</comment>
<dbReference type="Pfam" id="PF00881">
    <property type="entry name" value="Nitroreductase"/>
    <property type="match status" value="1"/>
</dbReference>
<evidence type="ECO:0000259" key="10">
    <source>
        <dbReference type="Pfam" id="PF00881"/>
    </source>
</evidence>
<evidence type="ECO:0000256" key="9">
    <source>
        <dbReference type="SAM" id="MobiDB-lite"/>
    </source>
</evidence>
<dbReference type="Proteomes" id="UP000249046">
    <property type="component" value="Unassembled WGS sequence"/>
</dbReference>
<evidence type="ECO:0000256" key="8">
    <source>
        <dbReference type="PIRSR" id="PIRSR000232-1"/>
    </source>
</evidence>
<reference evidence="11 12" key="1">
    <citation type="submission" date="2017-08" db="EMBL/GenBank/DDBJ databases">
        <title>Infants hospitalized years apart are colonized by the same room-sourced microbial strains.</title>
        <authorList>
            <person name="Brooks B."/>
            <person name="Olm M.R."/>
            <person name="Firek B.A."/>
            <person name="Baker R."/>
            <person name="Thomas B.C."/>
            <person name="Morowitz M.J."/>
            <person name="Banfield J.F."/>
        </authorList>
    </citation>
    <scope>NUCLEOTIDE SEQUENCE [LARGE SCALE GENOMIC DNA]</scope>
    <source>
        <strain evidence="11">S2_005_003_R2_42</strain>
    </source>
</reference>
<dbReference type="GO" id="GO:0016491">
    <property type="term" value="F:oxidoreductase activity"/>
    <property type="evidence" value="ECO:0007669"/>
    <property type="project" value="UniProtKB-UniRule"/>
</dbReference>
<keyword evidence="6 7" id="KW-0520">NAD</keyword>
<evidence type="ECO:0000256" key="7">
    <source>
        <dbReference type="PIRNR" id="PIRNR000232"/>
    </source>
</evidence>
<evidence type="ECO:0000256" key="1">
    <source>
        <dbReference type="ARBA" id="ARBA00007118"/>
    </source>
</evidence>
<dbReference type="SUPFAM" id="SSF55469">
    <property type="entry name" value="FMN-dependent nitroreductase-like"/>
    <property type="match status" value="1"/>
</dbReference>
<feature type="binding site" description="in other chain" evidence="8">
    <location>
        <begin position="135"/>
        <end position="137"/>
    </location>
    <ligand>
        <name>FMN</name>
        <dbReference type="ChEBI" id="CHEBI:58210"/>
        <note>ligand shared between dimeric partners</note>
    </ligand>
</feature>
<dbReference type="PIRSF" id="PIRSF000232">
    <property type="entry name" value="YdjA"/>
    <property type="match status" value="1"/>
</dbReference>
<feature type="region of interest" description="Disordered" evidence="9">
    <location>
        <begin position="1"/>
        <end position="23"/>
    </location>
</feature>
<evidence type="ECO:0000256" key="5">
    <source>
        <dbReference type="ARBA" id="ARBA00023002"/>
    </source>
</evidence>
<name>A0A2W5KRP5_9GAMM</name>
<dbReference type="InterPro" id="IPR029479">
    <property type="entry name" value="Nitroreductase"/>
</dbReference>
<organism evidence="11 12">
    <name type="scientific">Rhodanobacter denitrificans</name>
    <dbReference type="NCBI Taxonomy" id="666685"/>
    <lineage>
        <taxon>Bacteria</taxon>
        <taxon>Pseudomonadati</taxon>
        <taxon>Pseudomonadota</taxon>
        <taxon>Gammaproteobacteria</taxon>
        <taxon>Lysobacterales</taxon>
        <taxon>Rhodanobacteraceae</taxon>
        <taxon>Rhodanobacter</taxon>
    </lineage>
</organism>
<evidence type="ECO:0000313" key="11">
    <source>
        <dbReference type="EMBL" id="PZQ19756.1"/>
    </source>
</evidence>
<keyword evidence="5 7" id="KW-0560">Oxidoreductase</keyword>
<keyword evidence="3 7" id="KW-0288">FMN</keyword>
<keyword evidence="2 7" id="KW-0285">Flavoprotein</keyword>
<dbReference type="InterPro" id="IPR052530">
    <property type="entry name" value="NAD(P)H_nitroreductase"/>
</dbReference>
<feature type="binding site" evidence="8">
    <location>
        <position position="37"/>
    </location>
    <ligand>
        <name>FMN</name>
        <dbReference type="ChEBI" id="CHEBI:58210"/>
        <note>ligand shared between dimeric partners</note>
    </ligand>
</feature>
<evidence type="ECO:0000313" key="12">
    <source>
        <dbReference type="Proteomes" id="UP000249046"/>
    </source>
</evidence>
<feature type="binding site" description="in other chain" evidence="8">
    <location>
        <begin position="10"/>
        <end position="12"/>
    </location>
    <ligand>
        <name>FMN</name>
        <dbReference type="ChEBI" id="CHEBI:58210"/>
        <note>ligand shared between dimeric partners</note>
    </ligand>
</feature>
<comment type="caution">
    <text evidence="11">The sequence shown here is derived from an EMBL/GenBank/DDBJ whole genome shotgun (WGS) entry which is preliminary data.</text>
</comment>
<sequence>MSDLRPLNERLSVPSRQLTGPGPDEAQLQALLTAAIRVPDHGRLNPFRLLLIRGEQGRRLGEQLAQIHAHIEPEVPAGVLAKDRERFGSAPLVVTVVARLTRGHKVPEVEQRLTAGCVAYNLLLGAQALGFGAQWLTGWPAYAREVAALLGLAEHEEIVGFVHIGSVRMPAMEHARPALADLLGEWNG</sequence>